<sequence length="88" mass="9381">MTVYAVERTLPGITVEALADAQAAAISAAERSSAEGRPVRYLRSVFQPGDGRCLCLFEALSAEEVRRVNDAAGLPYTAVAEAMDLPRP</sequence>
<comment type="caution">
    <text evidence="1">The sequence shown here is derived from an EMBL/GenBank/DDBJ whole genome shotgun (WGS) entry which is preliminary data.</text>
</comment>
<reference evidence="1 2" key="1">
    <citation type="submission" date="2021-01" db="EMBL/GenBank/DDBJ databases">
        <title>Belnapia mucosa sp. nov. and Belnapia arida sp. nov., isolated from the Tabernas Desert (Almeria, Spain).</title>
        <authorList>
            <person name="Molina-Menor E."/>
            <person name="Vidal-Verdu A."/>
            <person name="Calonge A."/>
            <person name="Satari L."/>
            <person name="Pereto Magraner J."/>
            <person name="Porcar Miralles M."/>
        </authorList>
    </citation>
    <scope>NUCLEOTIDE SEQUENCE [LARGE SCALE GENOMIC DNA]</scope>
    <source>
        <strain evidence="1 2">T6</strain>
    </source>
</reference>
<organism evidence="1 2">
    <name type="scientific">Belnapia mucosa</name>
    <dbReference type="NCBI Taxonomy" id="2804532"/>
    <lineage>
        <taxon>Bacteria</taxon>
        <taxon>Pseudomonadati</taxon>
        <taxon>Pseudomonadota</taxon>
        <taxon>Alphaproteobacteria</taxon>
        <taxon>Acetobacterales</taxon>
        <taxon>Roseomonadaceae</taxon>
        <taxon>Belnapia</taxon>
    </lineage>
</organism>
<dbReference type="RefSeq" id="WP_202828507.1">
    <property type="nucleotide sequence ID" value="NZ_JAEUXJ010000019.1"/>
</dbReference>
<dbReference type="EMBL" id="JAEUXJ010000019">
    <property type="protein sequence ID" value="MBL6458765.1"/>
    <property type="molecule type" value="Genomic_DNA"/>
</dbReference>
<keyword evidence="2" id="KW-1185">Reference proteome</keyword>
<protein>
    <submittedName>
        <fullName evidence="1">DUF4242 domain-containing protein</fullName>
    </submittedName>
</protein>
<dbReference type="Pfam" id="PF14026">
    <property type="entry name" value="SCO4226-like"/>
    <property type="match status" value="1"/>
</dbReference>
<dbReference type="Proteomes" id="UP000606490">
    <property type="component" value="Unassembled WGS sequence"/>
</dbReference>
<dbReference type="Gene3D" id="3.30.70.3090">
    <property type="entry name" value="ORF SCO4226, nickel-binding ferredoxin-like monomer"/>
    <property type="match status" value="1"/>
</dbReference>
<dbReference type="InterPro" id="IPR042557">
    <property type="entry name" value="SCO4226"/>
</dbReference>
<accession>A0ABS1VAU6</accession>
<evidence type="ECO:0000313" key="2">
    <source>
        <dbReference type="Proteomes" id="UP000606490"/>
    </source>
</evidence>
<gene>
    <name evidence="1" type="ORF">JMJ55_25860</name>
</gene>
<dbReference type="InterPro" id="IPR025336">
    <property type="entry name" value="SCO4226-like"/>
</dbReference>
<name>A0ABS1VAU6_9PROT</name>
<evidence type="ECO:0000313" key="1">
    <source>
        <dbReference type="EMBL" id="MBL6458765.1"/>
    </source>
</evidence>
<proteinExistence type="predicted"/>